<dbReference type="GO" id="GO:0006032">
    <property type="term" value="P:chitin catabolic process"/>
    <property type="evidence" value="ECO:0007669"/>
    <property type="project" value="UniProtKB-KW"/>
</dbReference>
<dbReference type="EC" id="3.2.1.14" evidence="4"/>
<evidence type="ECO:0000256" key="9">
    <source>
        <dbReference type="ARBA" id="ARBA00023157"/>
    </source>
</evidence>
<evidence type="ECO:0000313" key="19">
    <source>
        <dbReference type="Proteomes" id="UP001283341"/>
    </source>
</evidence>
<dbReference type="InterPro" id="IPR001002">
    <property type="entry name" value="Chitin-bd_1"/>
</dbReference>
<feature type="domain" description="GH18" evidence="17">
    <location>
        <begin position="109"/>
        <end position="393"/>
    </location>
</feature>
<evidence type="ECO:0000256" key="8">
    <source>
        <dbReference type="ARBA" id="ARBA00023024"/>
    </source>
</evidence>
<evidence type="ECO:0000256" key="13">
    <source>
        <dbReference type="PROSITE-ProRule" id="PRU00261"/>
    </source>
</evidence>
<keyword evidence="19" id="KW-1185">Reference proteome</keyword>
<dbReference type="GO" id="GO:0000272">
    <property type="term" value="P:polysaccharide catabolic process"/>
    <property type="evidence" value="ECO:0007669"/>
    <property type="project" value="UniProtKB-KW"/>
</dbReference>
<dbReference type="PANTHER" id="PTHR11177:SF333">
    <property type="entry name" value="CHITINASE"/>
    <property type="match status" value="1"/>
</dbReference>
<dbReference type="SMART" id="SM00270">
    <property type="entry name" value="ChtBD1"/>
    <property type="match status" value="1"/>
</dbReference>
<keyword evidence="15" id="KW-0732">Signal</keyword>
<evidence type="ECO:0000256" key="6">
    <source>
        <dbReference type="ARBA" id="ARBA00022669"/>
    </source>
</evidence>
<feature type="domain" description="Chitin-binding type-1" evidence="16">
    <location>
        <begin position="69"/>
        <end position="107"/>
    </location>
</feature>
<dbReference type="InterPro" id="IPR050314">
    <property type="entry name" value="Glycosyl_Hydrlase_18"/>
</dbReference>
<comment type="caution">
    <text evidence="18">The sequence shown here is derived from an EMBL/GenBank/DDBJ whole genome shotgun (WGS) entry which is preliminary data.</text>
</comment>
<dbReference type="EMBL" id="JAUEDM010000002">
    <property type="protein sequence ID" value="KAK3326620.1"/>
    <property type="molecule type" value="Genomic_DNA"/>
</dbReference>
<evidence type="ECO:0000256" key="10">
    <source>
        <dbReference type="ARBA" id="ARBA00023277"/>
    </source>
</evidence>
<evidence type="ECO:0000256" key="7">
    <source>
        <dbReference type="ARBA" id="ARBA00022801"/>
    </source>
</evidence>
<dbReference type="Gene3D" id="3.30.60.10">
    <property type="entry name" value="Endochitinase-like"/>
    <property type="match status" value="1"/>
</dbReference>
<organism evidence="18 19">
    <name type="scientific">Apodospora peruviana</name>
    <dbReference type="NCBI Taxonomy" id="516989"/>
    <lineage>
        <taxon>Eukaryota</taxon>
        <taxon>Fungi</taxon>
        <taxon>Dikarya</taxon>
        <taxon>Ascomycota</taxon>
        <taxon>Pezizomycotina</taxon>
        <taxon>Sordariomycetes</taxon>
        <taxon>Sordariomycetidae</taxon>
        <taxon>Sordariales</taxon>
        <taxon>Lasiosphaeriaceae</taxon>
        <taxon>Apodospora</taxon>
    </lineage>
</organism>
<keyword evidence="10" id="KW-0119">Carbohydrate metabolism</keyword>
<dbReference type="FunFam" id="3.10.50.10:FF:000001">
    <property type="entry name" value="Chitinase 3-like 1"/>
    <property type="match status" value="1"/>
</dbReference>
<comment type="similarity">
    <text evidence="3">Belongs to the glycosyl hydrolase 18 family. Chitinase class V subfamily.</text>
</comment>
<proteinExistence type="inferred from homology"/>
<comment type="caution">
    <text evidence="13">Lacks conserved residue(s) required for the propagation of feature annotation.</text>
</comment>
<dbReference type="SMART" id="SM00636">
    <property type="entry name" value="Glyco_18"/>
    <property type="match status" value="1"/>
</dbReference>
<evidence type="ECO:0000259" key="16">
    <source>
        <dbReference type="PROSITE" id="PS50941"/>
    </source>
</evidence>
<dbReference type="SUPFAM" id="SSF51445">
    <property type="entry name" value="(Trans)glycosidases"/>
    <property type="match status" value="1"/>
</dbReference>
<evidence type="ECO:0000256" key="15">
    <source>
        <dbReference type="SAM" id="SignalP"/>
    </source>
</evidence>
<gene>
    <name evidence="18" type="ORF">B0H66DRAFT_600725</name>
</gene>
<keyword evidence="5" id="KW-0964">Secreted</keyword>
<dbReference type="GO" id="GO:0008061">
    <property type="term" value="F:chitin binding"/>
    <property type="evidence" value="ECO:0007669"/>
    <property type="project" value="UniProtKB-UniRule"/>
</dbReference>
<dbReference type="InterPro" id="IPR018371">
    <property type="entry name" value="Chitin-binding_1_CS"/>
</dbReference>
<dbReference type="InterPro" id="IPR001223">
    <property type="entry name" value="Glyco_hydro18_cat"/>
</dbReference>
<comment type="subcellular location">
    <subcellularLocation>
        <location evidence="2">Secreted</location>
    </subcellularLocation>
</comment>
<dbReference type="GO" id="GO:0008843">
    <property type="term" value="F:endochitinase activity"/>
    <property type="evidence" value="ECO:0007669"/>
    <property type="project" value="UniProtKB-EC"/>
</dbReference>
<accession>A0AAE0IKC1</accession>
<evidence type="ECO:0000259" key="17">
    <source>
        <dbReference type="PROSITE" id="PS51910"/>
    </source>
</evidence>
<dbReference type="PROSITE" id="PS01095">
    <property type="entry name" value="GH18_1"/>
    <property type="match status" value="1"/>
</dbReference>
<dbReference type="InterPro" id="IPR017853">
    <property type="entry name" value="GH"/>
</dbReference>
<comment type="catalytic activity">
    <reaction evidence="1">
        <text>Random endo-hydrolysis of N-acetyl-beta-D-glucosaminide (1-&gt;4)-beta-linkages in chitin and chitodextrins.</text>
        <dbReference type="EC" id="3.2.1.14"/>
    </reaction>
</comment>
<reference evidence="18" key="2">
    <citation type="submission" date="2023-06" db="EMBL/GenBank/DDBJ databases">
        <authorList>
            <consortium name="Lawrence Berkeley National Laboratory"/>
            <person name="Haridas S."/>
            <person name="Hensen N."/>
            <person name="Bonometti L."/>
            <person name="Westerberg I."/>
            <person name="Brannstrom I.O."/>
            <person name="Guillou S."/>
            <person name="Cros-Aarteil S."/>
            <person name="Calhoun S."/>
            <person name="Kuo A."/>
            <person name="Mondo S."/>
            <person name="Pangilinan J."/>
            <person name="Riley R."/>
            <person name="Labutti K."/>
            <person name="Andreopoulos B."/>
            <person name="Lipzen A."/>
            <person name="Chen C."/>
            <person name="Yanf M."/>
            <person name="Daum C."/>
            <person name="Ng V."/>
            <person name="Clum A."/>
            <person name="Steindorff A."/>
            <person name="Ohm R."/>
            <person name="Martin F."/>
            <person name="Silar P."/>
            <person name="Natvig D."/>
            <person name="Lalanne C."/>
            <person name="Gautier V."/>
            <person name="Ament-Velasquez S.L."/>
            <person name="Kruys A."/>
            <person name="Hutchinson M.I."/>
            <person name="Powell A.J."/>
            <person name="Barry K."/>
            <person name="Miller A.N."/>
            <person name="Grigoriev I.V."/>
            <person name="Debuchy R."/>
            <person name="Gladieux P."/>
            <person name="Thoren M.H."/>
            <person name="Johannesson H."/>
        </authorList>
    </citation>
    <scope>NUCLEOTIDE SEQUENCE</scope>
    <source>
        <strain evidence="18">CBS 118394</strain>
    </source>
</reference>
<evidence type="ECO:0000256" key="12">
    <source>
        <dbReference type="ARBA" id="ARBA00023326"/>
    </source>
</evidence>
<dbReference type="SUPFAM" id="SSF57016">
    <property type="entry name" value="Plant lectins/antimicrobial peptides"/>
    <property type="match status" value="1"/>
</dbReference>
<dbReference type="Gene3D" id="3.10.50.10">
    <property type="match status" value="1"/>
</dbReference>
<dbReference type="Gene3D" id="3.20.20.80">
    <property type="entry name" value="Glycosidases"/>
    <property type="match status" value="1"/>
</dbReference>
<evidence type="ECO:0000256" key="4">
    <source>
        <dbReference type="ARBA" id="ARBA00012729"/>
    </source>
</evidence>
<keyword evidence="12" id="KW-0624">Polysaccharide degradation</keyword>
<feature type="chain" id="PRO_5041999696" description="chitinase" evidence="15">
    <location>
        <begin position="28"/>
        <end position="393"/>
    </location>
</feature>
<dbReference type="InterPro" id="IPR011583">
    <property type="entry name" value="Chitinase_II/V-like_cat"/>
</dbReference>
<keyword evidence="11 14" id="KW-0326">Glycosidase</keyword>
<evidence type="ECO:0000256" key="11">
    <source>
        <dbReference type="ARBA" id="ARBA00023295"/>
    </source>
</evidence>
<evidence type="ECO:0000256" key="2">
    <source>
        <dbReference type="ARBA" id="ARBA00004613"/>
    </source>
</evidence>
<dbReference type="AlphaFoldDB" id="A0AAE0IKC1"/>
<evidence type="ECO:0000256" key="5">
    <source>
        <dbReference type="ARBA" id="ARBA00022525"/>
    </source>
</evidence>
<keyword evidence="9 13" id="KW-1015">Disulfide bond</keyword>
<sequence length="393" mass="43537">MAPSQSMSHSLTSIFLLFGIFASLFSSHNSIDKFHGHVGRFKRRAEQERRALVTAREDLHNLTRREDFDGTCAPDRPCPNGACCSTSGFCGYGHDFCGATCISNCDAHAECGIYAEMPARPNPPPLYSPLPDITKPSDPPLDALTHVNYAFTFLDPQTYAVNPMDAGTSSQLLSDTTGLKLLKLDLQIARNPAKRQQFASNVLHFLETYAFDGIDIDWEYPGAPDRGGSPDDIPNFVLLMKTLRATLNTSPRRLGISFTVPASYWYLRWFDVPGLLQYADFTNILFIQAFILSLGFGFYGRSFTLSNPSCNTVGVCPFSGGGAPGPCTGTSGYLAYYEIQDILAKNLGITVHHTQDAAVKYMTWDTNQWIVYDDHKTFKQKVDWANEVGFRAP</sequence>
<dbReference type="Pfam" id="PF00704">
    <property type="entry name" value="Glyco_hydro_18"/>
    <property type="match status" value="2"/>
</dbReference>
<dbReference type="SUPFAM" id="SSF54556">
    <property type="entry name" value="Chitinase insertion domain"/>
    <property type="match status" value="1"/>
</dbReference>
<evidence type="ECO:0000256" key="1">
    <source>
        <dbReference type="ARBA" id="ARBA00000822"/>
    </source>
</evidence>
<keyword evidence="8" id="KW-0146">Chitin degradation</keyword>
<dbReference type="CDD" id="cd06922">
    <property type="entry name" value="ChtBD1_GH18_1"/>
    <property type="match status" value="1"/>
</dbReference>
<dbReference type="Pfam" id="PF00187">
    <property type="entry name" value="Chitin_bind_1"/>
    <property type="match status" value="1"/>
</dbReference>
<dbReference type="InterPro" id="IPR029070">
    <property type="entry name" value="Chitinase_insertion_sf"/>
</dbReference>
<dbReference type="Proteomes" id="UP001283341">
    <property type="component" value="Unassembled WGS sequence"/>
</dbReference>
<evidence type="ECO:0000256" key="14">
    <source>
        <dbReference type="RuleBase" id="RU000489"/>
    </source>
</evidence>
<protein>
    <recommendedName>
        <fullName evidence="4">chitinase</fullName>
        <ecNumber evidence="4">3.2.1.14</ecNumber>
    </recommendedName>
</protein>
<keyword evidence="6 13" id="KW-0147">Chitin-binding</keyword>
<reference evidence="18" key="1">
    <citation type="journal article" date="2023" name="Mol. Phylogenet. Evol.">
        <title>Genome-scale phylogeny and comparative genomics of the fungal order Sordariales.</title>
        <authorList>
            <person name="Hensen N."/>
            <person name="Bonometti L."/>
            <person name="Westerberg I."/>
            <person name="Brannstrom I.O."/>
            <person name="Guillou S."/>
            <person name="Cros-Aarteil S."/>
            <person name="Calhoun S."/>
            <person name="Haridas S."/>
            <person name="Kuo A."/>
            <person name="Mondo S."/>
            <person name="Pangilinan J."/>
            <person name="Riley R."/>
            <person name="LaButti K."/>
            <person name="Andreopoulos B."/>
            <person name="Lipzen A."/>
            <person name="Chen C."/>
            <person name="Yan M."/>
            <person name="Daum C."/>
            <person name="Ng V."/>
            <person name="Clum A."/>
            <person name="Steindorff A."/>
            <person name="Ohm R.A."/>
            <person name="Martin F."/>
            <person name="Silar P."/>
            <person name="Natvig D.O."/>
            <person name="Lalanne C."/>
            <person name="Gautier V."/>
            <person name="Ament-Velasquez S.L."/>
            <person name="Kruys A."/>
            <person name="Hutchinson M.I."/>
            <person name="Powell A.J."/>
            <person name="Barry K."/>
            <person name="Miller A.N."/>
            <person name="Grigoriev I.V."/>
            <person name="Debuchy R."/>
            <person name="Gladieux P."/>
            <person name="Hiltunen Thoren M."/>
            <person name="Johannesson H."/>
        </authorList>
    </citation>
    <scope>NUCLEOTIDE SEQUENCE</scope>
    <source>
        <strain evidence="18">CBS 118394</strain>
    </source>
</reference>
<dbReference type="PROSITE" id="PS00026">
    <property type="entry name" value="CHIT_BIND_I_1"/>
    <property type="match status" value="1"/>
</dbReference>
<keyword evidence="7 14" id="KW-0378">Hydrolase</keyword>
<dbReference type="PANTHER" id="PTHR11177">
    <property type="entry name" value="CHITINASE"/>
    <property type="match status" value="1"/>
</dbReference>
<feature type="disulfide bond" evidence="13">
    <location>
        <begin position="101"/>
        <end position="105"/>
    </location>
</feature>
<name>A0AAE0IKC1_9PEZI</name>
<evidence type="ECO:0000313" key="18">
    <source>
        <dbReference type="EMBL" id="KAK3326620.1"/>
    </source>
</evidence>
<evidence type="ECO:0000256" key="3">
    <source>
        <dbReference type="ARBA" id="ARBA00008682"/>
    </source>
</evidence>
<feature type="disulfide bond" evidence="13">
    <location>
        <begin position="78"/>
        <end position="90"/>
    </location>
</feature>
<dbReference type="GO" id="GO:0005576">
    <property type="term" value="C:extracellular region"/>
    <property type="evidence" value="ECO:0007669"/>
    <property type="project" value="UniProtKB-SubCell"/>
</dbReference>
<dbReference type="InterPro" id="IPR001579">
    <property type="entry name" value="Glyco_hydro_18_chit_AS"/>
</dbReference>
<dbReference type="PROSITE" id="PS50941">
    <property type="entry name" value="CHIT_BIND_I_2"/>
    <property type="match status" value="1"/>
</dbReference>
<dbReference type="PROSITE" id="PS51910">
    <property type="entry name" value="GH18_2"/>
    <property type="match status" value="1"/>
</dbReference>
<dbReference type="InterPro" id="IPR036861">
    <property type="entry name" value="Endochitinase-like_sf"/>
</dbReference>
<feature type="disulfide bond" evidence="13">
    <location>
        <begin position="83"/>
        <end position="97"/>
    </location>
</feature>
<feature type="signal peptide" evidence="15">
    <location>
        <begin position="1"/>
        <end position="27"/>
    </location>
</feature>